<dbReference type="InterPro" id="IPR039458">
    <property type="entry name" value="FimA-like"/>
</dbReference>
<dbReference type="Proteomes" id="UP000257139">
    <property type="component" value="Chromosome CBM2594_b"/>
</dbReference>
<dbReference type="PANTHER" id="PTHR33420">
    <property type="entry name" value="FIMBRIAL SUBUNIT ELFA-RELATED"/>
    <property type="match status" value="1"/>
</dbReference>
<proteinExistence type="inferred from homology"/>
<keyword evidence="4" id="KW-0281">Fimbrium</keyword>
<evidence type="ECO:0000256" key="1">
    <source>
        <dbReference type="ARBA" id="ARBA00004561"/>
    </source>
</evidence>
<dbReference type="AlphaFoldDB" id="A0A7Z7NMH8"/>
<feature type="signal peptide" evidence="5">
    <location>
        <begin position="1"/>
        <end position="24"/>
    </location>
</feature>
<keyword evidence="3 5" id="KW-0732">Signal</keyword>
<dbReference type="SUPFAM" id="SSF49401">
    <property type="entry name" value="Bacterial adhesins"/>
    <property type="match status" value="1"/>
</dbReference>
<sequence>MTHHKLLAALIVAGTAMGAQFAHAATDADGTITFNGKVTGQTCTINGNGNGPGVTNFTVQLPTVSATTLNTAGNVAGQTPFNIALTNCTPTSGNVHTFFEAGPTTDATTGNLILEAGGAQNVQIRLLNGGTANTPIKAGFTDAAQNSQSVPITNGAATLWYYAQYFATGAATPGVANSSVMYSIAYE</sequence>
<evidence type="ECO:0000313" key="6">
    <source>
        <dbReference type="EMBL" id="SPC21250.1"/>
    </source>
</evidence>
<evidence type="ECO:0000313" key="7">
    <source>
        <dbReference type="Proteomes" id="UP000257139"/>
    </source>
</evidence>
<feature type="chain" id="PRO_5030682541" evidence="5">
    <location>
        <begin position="25"/>
        <end position="187"/>
    </location>
</feature>
<dbReference type="EMBL" id="LT978514">
    <property type="protein sequence ID" value="SPC21250.1"/>
    <property type="molecule type" value="Genomic_DNA"/>
</dbReference>
<comment type="similarity">
    <text evidence="2">Belongs to the fimbrial protein family.</text>
</comment>
<evidence type="ECO:0000256" key="3">
    <source>
        <dbReference type="ARBA" id="ARBA00022729"/>
    </source>
</evidence>
<gene>
    <name evidence="6" type="primary">fimA</name>
    <name evidence="6" type="ORF">CBM2594_B10354</name>
</gene>
<name>A0A7Z7NMH8_9BURK</name>
<evidence type="ECO:0000256" key="2">
    <source>
        <dbReference type="ARBA" id="ARBA00006671"/>
    </source>
</evidence>
<comment type="subcellular location">
    <subcellularLocation>
        <location evidence="1">Fimbrium</location>
    </subcellularLocation>
</comment>
<dbReference type="RefSeq" id="WP_025585351.1">
    <property type="nucleotide sequence ID" value="NZ_LT976872.1"/>
</dbReference>
<dbReference type="GO" id="GO:0043709">
    <property type="term" value="P:cell adhesion involved in single-species biofilm formation"/>
    <property type="evidence" value="ECO:0007669"/>
    <property type="project" value="TreeGrafter"/>
</dbReference>
<dbReference type="InterPro" id="IPR050263">
    <property type="entry name" value="Bact_Fimbrial_Adh_Pro"/>
</dbReference>
<evidence type="ECO:0000256" key="5">
    <source>
        <dbReference type="SAM" id="SignalP"/>
    </source>
</evidence>
<protein>
    <submittedName>
        <fullName evidence="6">Major type 1 subunit fimbrin (Pilin)</fullName>
    </submittedName>
</protein>
<dbReference type="Gene3D" id="2.60.40.1090">
    <property type="entry name" value="Fimbrial-type adhesion domain"/>
    <property type="match status" value="1"/>
</dbReference>
<organism evidence="6 7">
    <name type="scientific">Cupriavidus taiwanensis</name>
    <dbReference type="NCBI Taxonomy" id="164546"/>
    <lineage>
        <taxon>Bacteria</taxon>
        <taxon>Pseudomonadati</taxon>
        <taxon>Pseudomonadota</taxon>
        <taxon>Betaproteobacteria</taxon>
        <taxon>Burkholderiales</taxon>
        <taxon>Burkholderiaceae</taxon>
        <taxon>Cupriavidus</taxon>
    </lineage>
</organism>
<accession>A0A7Z7NMH8</accession>
<reference evidence="6 7" key="1">
    <citation type="submission" date="2018-01" db="EMBL/GenBank/DDBJ databases">
        <authorList>
            <person name="Clerissi C."/>
        </authorList>
    </citation>
    <scope>NUCLEOTIDE SEQUENCE [LARGE SCALE GENOMIC DNA]</scope>
    <source>
        <strain evidence="6">Cupriavidus taiwanensis STM 6021</strain>
    </source>
</reference>
<dbReference type="Pfam" id="PF16970">
    <property type="entry name" value="FimA"/>
    <property type="match status" value="1"/>
</dbReference>
<dbReference type="InterPro" id="IPR036937">
    <property type="entry name" value="Adhesion_dom_fimbrial_sf"/>
</dbReference>
<evidence type="ECO:0000256" key="4">
    <source>
        <dbReference type="ARBA" id="ARBA00023263"/>
    </source>
</evidence>
<dbReference type="InterPro" id="IPR008966">
    <property type="entry name" value="Adhesion_dom_sf"/>
</dbReference>
<dbReference type="PANTHER" id="PTHR33420:SF3">
    <property type="entry name" value="FIMBRIAL SUBUNIT ELFA"/>
    <property type="match status" value="1"/>
</dbReference>
<dbReference type="GO" id="GO:0009289">
    <property type="term" value="C:pilus"/>
    <property type="evidence" value="ECO:0007669"/>
    <property type="project" value="UniProtKB-SubCell"/>
</dbReference>